<feature type="transmembrane region" description="Helical" evidence="9">
    <location>
        <begin position="143"/>
        <end position="163"/>
    </location>
</feature>
<keyword evidence="1 9" id="KW-0645">Protease</keyword>
<feature type="domain" description="CAAX prenyl protease 1 N-terminal" evidence="11">
    <location>
        <begin position="3"/>
        <end position="170"/>
    </location>
</feature>
<protein>
    <recommendedName>
        <fullName evidence="9">CAAX prenyl protease</fullName>
        <ecNumber evidence="9">3.4.24.84</ecNumber>
    </recommendedName>
</protein>
<proteinExistence type="inferred from homology"/>
<evidence type="ECO:0000259" key="10">
    <source>
        <dbReference type="Pfam" id="PF01435"/>
    </source>
</evidence>
<dbReference type="GO" id="GO:0005789">
    <property type="term" value="C:endoplasmic reticulum membrane"/>
    <property type="evidence" value="ECO:0007669"/>
    <property type="project" value="UniProtKB-SubCell"/>
</dbReference>
<feature type="binding site" evidence="8">
    <location>
        <position position="245"/>
    </location>
    <ligand>
        <name>Zn(2+)</name>
        <dbReference type="ChEBI" id="CHEBI:29105"/>
        <note>catalytic</note>
    </ligand>
</feature>
<dbReference type="AlphaFoldDB" id="A0A0D3KME2"/>
<comment type="similarity">
    <text evidence="9">Belongs to the peptidase M48A family.</text>
</comment>
<evidence type="ECO:0000256" key="5">
    <source>
        <dbReference type="ARBA" id="ARBA00023049"/>
    </source>
</evidence>
<feature type="binding site" evidence="8">
    <location>
        <position position="322"/>
    </location>
    <ligand>
        <name>Zn(2+)</name>
        <dbReference type="ChEBI" id="CHEBI:29105"/>
        <note>catalytic</note>
    </ligand>
</feature>
<feature type="binding site" evidence="8">
    <location>
        <position position="249"/>
    </location>
    <ligand>
        <name>Zn(2+)</name>
        <dbReference type="ChEBI" id="CHEBI:29105"/>
        <note>catalytic</note>
    </ligand>
</feature>
<evidence type="ECO:0000256" key="9">
    <source>
        <dbReference type="RuleBase" id="RU366005"/>
    </source>
</evidence>
<feature type="active site" description="Proton donor" evidence="7">
    <location>
        <position position="326"/>
    </location>
</feature>
<dbReference type="GO" id="GO:0004222">
    <property type="term" value="F:metalloendopeptidase activity"/>
    <property type="evidence" value="ECO:0007669"/>
    <property type="project" value="UniProtKB-UniRule"/>
</dbReference>
<dbReference type="KEGG" id="ehx:EMIHUDRAFT_426446"/>
<sequence>MPEVDPAEYARAQEYSAAKNNFGFVADLYGLATGLVHLWLQAAVWNGPALSLVLRCGGTASHELARAGASMLLCAPWDLLSGVPVDLYRTFVLEERFGFNKHTWLSWLGDSLKHFVVEELLMGSLMMAPLVLLVRSLGPSSWLYGFGFTSLFVLLLNVVYPVWIAPLFNTFAPLPEGDVRDGVEALVKSSGINCSRIFQVDGSRQSAHSNAYVAGFFGSKRIVIYDTLITHLDGDVEDICAVVAHEIGHAQLHHNYALLGVSTAQLFVMFRLFGVCTDPRLVTDFGFDAPCAYLSLLTFFTLWSVAMPLVSFGLNAFTRQLEYQADAYSVRLGFDIRKALAKISKTNLSDLNPDPLDSLFHHSHPTTVQRVLAVKQLLDTCERKAL</sequence>
<keyword evidence="9" id="KW-0256">Endoplasmic reticulum</keyword>
<evidence type="ECO:0000256" key="7">
    <source>
        <dbReference type="PIRSR" id="PIRSR627057-1"/>
    </source>
</evidence>
<dbReference type="Gene3D" id="3.30.2010.10">
    <property type="entry name" value="Metalloproteases ('zincins'), catalytic domain"/>
    <property type="match status" value="1"/>
</dbReference>
<reference evidence="13" key="1">
    <citation type="journal article" date="2013" name="Nature">
        <title>Pan genome of the phytoplankton Emiliania underpins its global distribution.</title>
        <authorList>
            <person name="Read B.A."/>
            <person name="Kegel J."/>
            <person name="Klute M.J."/>
            <person name="Kuo A."/>
            <person name="Lefebvre S.C."/>
            <person name="Maumus F."/>
            <person name="Mayer C."/>
            <person name="Miller J."/>
            <person name="Monier A."/>
            <person name="Salamov A."/>
            <person name="Young J."/>
            <person name="Aguilar M."/>
            <person name="Claverie J.M."/>
            <person name="Frickenhaus S."/>
            <person name="Gonzalez K."/>
            <person name="Herman E.K."/>
            <person name="Lin Y.C."/>
            <person name="Napier J."/>
            <person name="Ogata H."/>
            <person name="Sarno A.F."/>
            <person name="Shmutz J."/>
            <person name="Schroeder D."/>
            <person name="de Vargas C."/>
            <person name="Verret F."/>
            <person name="von Dassow P."/>
            <person name="Valentin K."/>
            <person name="Van de Peer Y."/>
            <person name="Wheeler G."/>
            <person name="Dacks J.B."/>
            <person name="Delwiche C.F."/>
            <person name="Dyhrman S.T."/>
            <person name="Glockner G."/>
            <person name="John U."/>
            <person name="Richards T."/>
            <person name="Worden A.Z."/>
            <person name="Zhang X."/>
            <person name="Grigoriev I.V."/>
            <person name="Allen A.E."/>
            <person name="Bidle K."/>
            <person name="Borodovsky M."/>
            <person name="Bowler C."/>
            <person name="Brownlee C."/>
            <person name="Cock J.M."/>
            <person name="Elias M."/>
            <person name="Gladyshev V.N."/>
            <person name="Groth M."/>
            <person name="Guda C."/>
            <person name="Hadaegh A."/>
            <person name="Iglesias-Rodriguez M.D."/>
            <person name="Jenkins J."/>
            <person name="Jones B.M."/>
            <person name="Lawson T."/>
            <person name="Leese F."/>
            <person name="Lindquist E."/>
            <person name="Lobanov A."/>
            <person name="Lomsadze A."/>
            <person name="Malik S.B."/>
            <person name="Marsh M.E."/>
            <person name="Mackinder L."/>
            <person name="Mock T."/>
            <person name="Mueller-Roeber B."/>
            <person name="Pagarete A."/>
            <person name="Parker M."/>
            <person name="Probert I."/>
            <person name="Quesneville H."/>
            <person name="Raines C."/>
            <person name="Rensing S.A."/>
            <person name="Riano-Pachon D.M."/>
            <person name="Richier S."/>
            <person name="Rokitta S."/>
            <person name="Shiraiwa Y."/>
            <person name="Soanes D.M."/>
            <person name="van der Giezen M."/>
            <person name="Wahlund T.M."/>
            <person name="Williams B."/>
            <person name="Wilson W."/>
            <person name="Wolfe G."/>
            <person name="Wurch L.L."/>
        </authorList>
    </citation>
    <scope>NUCLEOTIDE SEQUENCE</scope>
</reference>
<comment type="catalytic activity">
    <reaction evidence="6 9">
        <text>Hydrolyzes the peptide bond -P2-(S-farnesyl or geranylgeranyl)C-P1'-P2'-P3'-COOH where P1' and P2' are amino acids with aliphatic side chains and P3' is any C-terminal residue.</text>
        <dbReference type="EC" id="3.4.24.84"/>
    </reaction>
</comment>
<keyword evidence="3 9" id="KW-0378">Hydrolase</keyword>
<feature type="transmembrane region" description="Helical" evidence="9">
    <location>
        <begin position="293"/>
        <end position="314"/>
    </location>
</feature>
<keyword evidence="2 8" id="KW-0479">Metal-binding</keyword>
<evidence type="ECO:0000256" key="8">
    <source>
        <dbReference type="PIRSR" id="PIRSR627057-2"/>
    </source>
</evidence>
<evidence type="ECO:0000313" key="12">
    <source>
        <dbReference type="EnsemblProtists" id="EOD36927"/>
    </source>
</evidence>
<keyword evidence="4 8" id="KW-0862">Zinc</keyword>
<dbReference type="EC" id="3.4.24.84" evidence="9"/>
<dbReference type="PaxDb" id="2903-EOD36927"/>
<dbReference type="OMA" id="FVIEEKF"/>
<accession>A0A0D3KME2</accession>
<evidence type="ECO:0000256" key="2">
    <source>
        <dbReference type="ARBA" id="ARBA00022723"/>
    </source>
</evidence>
<dbReference type="STRING" id="2903.R1DPL1"/>
<feature type="domain" description="Peptidase M48" evidence="10">
    <location>
        <begin position="174"/>
        <end position="376"/>
    </location>
</feature>
<dbReference type="InterPro" id="IPR032456">
    <property type="entry name" value="Peptidase_M48_N"/>
</dbReference>
<dbReference type="Pfam" id="PF16491">
    <property type="entry name" value="Peptidase_M48_N"/>
    <property type="match status" value="1"/>
</dbReference>
<dbReference type="Proteomes" id="UP000013827">
    <property type="component" value="Unassembled WGS sequence"/>
</dbReference>
<evidence type="ECO:0000259" key="11">
    <source>
        <dbReference type="Pfam" id="PF16491"/>
    </source>
</evidence>
<comment type="cofactor">
    <cofactor evidence="8 9">
        <name>Zn(2+)</name>
        <dbReference type="ChEBI" id="CHEBI:29105"/>
    </cofactor>
    <text evidence="8 9">Binds 1 zinc ion per subunit.</text>
</comment>
<dbReference type="PANTHER" id="PTHR10120">
    <property type="entry name" value="CAAX PRENYL PROTEASE 1"/>
    <property type="match status" value="1"/>
</dbReference>
<dbReference type="Pfam" id="PF01435">
    <property type="entry name" value="Peptidase_M48"/>
    <property type="match status" value="1"/>
</dbReference>
<evidence type="ECO:0000256" key="1">
    <source>
        <dbReference type="ARBA" id="ARBA00022670"/>
    </source>
</evidence>
<dbReference type="HOGENOM" id="CLU_025947_3_0_1"/>
<feature type="transmembrane region" description="Helical" evidence="9">
    <location>
        <begin position="120"/>
        <end position="137"/>
    </location>
</feature>
<evidence type="ECO:0000313" key="13">
    <source>
        <dbReference type="Proteomes" id="UP000013827"/>
    </source>
</evidence>
<evidence type="ECO:0000256" key="6">
    <source>
        <dbReference type="ARBA" id="ARBA00044456"/>
    </source>
</evidence>
<dbReference type="InterPro" id="IPR027057">
    <property type="entry name" value="CAXX_Prtase_1"/>
</dbReference>
<dbReference type="RefSeq" id="XP_005789356.1">
    <property type="nucleotide sequence ID" value="XM_005789299.1"/>
</dbReference>
<keyword evidence="9" id="KW-0812">Transmembrane</keyword>
<keyword evidence="9" id="KW-0472">Membrane</keyword>
<comment type="subcellular location">
    <subcellularLocation>
        <location evidence="9">Endoplasmic reticulum membrane</location>
        <topology evidence="9">Multi-pass membrane protein</topology>
    </subcellularLocation>
</comment>
<feature type="active site" evidence="7">
    <location>
        <position position="246"/>
    </location>
</feature>
<keyword evidence="13" id="KW-1185">Reference proteome</keyword>
<reference evidence="12" key="2">
    <citation type="submission" date="2024-10" db="UniProtKB">
        <authorList>
            <consortium name="EnsemblProtists"/>
        </authorList>
    </citation>
    <scope>IDENTIFICATION</scope>
</reference>
<comment type="caution">
    <text evidence="9">Lacks conserved residue(s) required for the propagation of feature annotation.</text>
</comment>
<dbReference type="EnsemblProtists" id="EOD36927">
    <property type="protein sequence ID" value="EOD36927"/>
    <property type="gene ID" value="EMIHUDRAFT_426446"/>
</dbReference>
<organism evidence="12 13">
    <name type="scientific">Emiliania huxleyi (strain CCMP1516)</name>
    <dbReference type="NCBI Taxonomy" id="280463"/>
    <lineage>
        <taxon>Eukaryota</taxon>
        <taxon>Haptista</taxon>
        <taxon>Haptophyta</taxon>
        <taxon>Prymnesiophyceae</taxon>
        <taxon>Isochrysidales</taxon>
        <taxon>Noelaerhabdaceae</taxon>
        <taxon>Emiliania</taxon>
    </lineage>
</organism>
<keyword evidence="5 9" id="KW-0482">Metalloprotease</keyword>
<dbReference type="GO" id="GO:0071586">
    <property type="term" value="P:CAAX-box protein processing"/>
    <property type="evidence" value="ECO:0007669"/>
    <property type="project" value="UniProtKB-UniRule"/>
</dbReference>
<comment type="function">
    <text evidence="9">Proteolytically removes the C-terminal three residues of farnesylated proteins.</text>
</comment>
<dbReference type="GO" id="GO:0046872">
    <property type="term" value="F:metal ion binding"/>
    <property type="evidence" value="ECO:0007669"/>
    <property type="project" value="UniProtKB-UniRule"/>
</dbReference>
<dbReference type="CDD" id="cd07343">
    <property type="entry name" value="M48A_Zmpste24p_like"/>
    <property type="match status" value="1"/>
</dbReference>
<dbReference type="InterPro" id="IPR001915">
    <property type="entry name" value="Peptidase_M48"/>
</dbReference>
<name>A0A0D3KME2_EMIH1</name>
<dbReference type="eggNOG" id="KOG2719">
    <property type="taxonomic scope" value="Eukaryota"/>
</dbReference>
<evidence type="ECO:0000256" key="3">
    <source>
        <dbReference type="ARBA" id="ARBA00022801"/>
    </source>
</evidence>
<dbReference type="GeneID" id="17282197"/>
<evidence type="ECO:0000256" key="4">
    <source>
        <dbReference type="ARBA" id="ARBA00022833"/>
    </source>
</evidence>
<keyword evidence="9" id="KW-1133">Transmembrane helix</keyword>